<dbReference type="RefSeq" id="WP_119810256.1">
    <property type="nucleotide sequence ID" value="NZ_QYUP01000078.1"/>
</dbReference>
<evidence type="ECO:0000256" key="2">
    <source>
        <dbReference type="SAM" id="SignalP"/>
    </source>
</evidence>
<keyword evidence="1" id="KW-0175">Coiled coil</keyword>
<reference evidence="3 4" key="1">
    <citation type="submission" date="2018-09" db="EMBL/GenBank/DDBJ databases">
        <authorList>
            <person name="Zhu H."/>
        </authorList>
    </citation>
    <scope>NUCLEOTIDE SEQUENCE [LARGE SCALE GENOMIC DNA]</scope>
    <source>
        <strain evidence="3 4">K1S02-61</strain>
    </source>
</reference>
<dbReference type="OrthoDB" id="9181422at2"/>
<organism evidence="3 4">
    <name type="scientific">Massilia cavernae</name>
    <dbReference type="NCBI Taxonomy" id="2320864"/>
    <lineage>
        <taxon>Bacteria</taxon>
        <taxon>Pseudomonadati</taxon>
        <taxon>Pseudomonadota</taxon>
        <taxon>Betaproteobacteria</taxon>
        <taxon>Burkholderiales</taxon>
        <taxon>Oxalobacteraceae</taxon>
        <taxon>Telluria group</taxon>
        <taxon>Massilia</taxon>
    </lineage>
</organism>
<protein>
    <submittedName>
        <fullName evidence="3">DUF4124 domain-containing protein</fullName>
    </submittedName>
</protein>
<evidence type="ECO:0000313" key="3">
    <source>
        <dbReference type="EMBL" id="RJG20813.1"/>
    </source>
</evidence>
<gene>
    <name evidence="3" type="ORF">D3872_07860</name>
</gene>
<feature type="chain" id="PRO_5019356945" evidence="2">
    <location>
        <begin position="27"/>
        <end position="175"/>
    </location>
</feature>
<evidence type="ECO:0000313" key="4">
    <source>
        <dbReference type="Proteomes" id="UP000284006"/>
    </source>
</evidence>
<dbReference type="Proteomes" id="UP000284006">
    <property type="component" value="Unassembled WGS sequence"/>
</dbReference>
<sequence>MIAGTPTFRRLLAGAALLAAAGMANAQYVWIDEKGIKQFSDRSPPSSIPDKNILKAPGRQPVALVPTDVDAQAKAAADAKTAAAAAKAAPLTVAERNMDFNKRAAEKAERDKKAAEEAKMKAAVAENCTVARDYMAQLDSGVRLATTSKGEPAYMSDAERALNKAKTAKVIASCK</sequence>
<keyword evidence="4" id="KW-1185">Reference proteome</keyword>
<proteinExistence type="predicted"/>
<feature type="coiled-coil region" evidence="1">
    <location>
        <begin position="91"/>
        <end position="125"/>
    </location>
</feature>
<name>A0A418Y4L8_9BURK</name>
<comment type="caution">
    <text evidence="3">The sequence shown here is derived from an EMBL/GenBank/DDBJ whole genome shotgun (WGS) entry which is preliminary data.</text>
</comment>
<keyword evidence="2" id="KW-0732">Signal</keyword>
<dbReference type="EMBL" id="QYUP01000078">
    <property type="protein sequence ID" value="RJG20813.1"/>
    <property type="molecule type" value="Genomic_DNA"/>
</dbReference>
<dbReference type="AlphaFoldDB" id="A0A418Y4L8"/>
<feature type="signal peptide" evidence="2">
    <location>
        <begin position="1"/>
        <end position="26"/>
    </location>
</feature>
<accession>A0A418Y4L8</accession>
<evidence type="ECO:0000256" key="1">
    <source>
        <dbReference type="SAM" id="Coils"/>
    </source>
</evidence>